<dbReference type="GeneID" id="81397608"/>
<keyword evidence="1" id="KW-0808">Transferase</keyword>
<reference evidence="1" key="2">
    <citation type="journal article" date="2023" name="IMA Fungus">
        <title>Comparative genomic study of the Penicillium genus elucidates a diverse pangenome and 15 lateral gene transfer events.</title>
        <authorList>
            <person name="Petersen C."/>
            <person name="Sorensen T."/>
            <person name="Nielsen M.R."/>
            <person name="Sondergaard T.E."/>
            <person name="Sorensen J.L."/>
            <person name="Fitzpatrick D.A."/>
            <person name="Frisvad J.C."/>
            <person name="Nielsen K.L."/>
        </authorList>
    </citation>
    <scope>NUCLEOTIDE SEQUENCE</scope>
    <source>
        <strain evidence="1">IBT 34128</strain>
    </source>
</reference>
<dbReference type="RefSeq" id="XP_056508732.1">
    <property type="nucleotide sequence ID" value="XM_056658439.1"/>
</dbReference>
<dbReference type="InterPro" id="IPR011009">
    <property type="entry name" value="Kinase-like_dom_sf"/>
</dbReference>
<proteinExistence type="predicted"/>
<dbReference type="Proteomes" id="UP001141434">
    <property type="component" value="Unassembled WGS sequence"/>
</dbReference>
<keyword evidence="1" id="KW-0418">Kinase</keyword>
<organism evidence="1 2">
    <name type="scientific">Penicillium alfredii</name>
    <dbReference type="NCBI Taxonomy" id="1506179"/>
    <lineage>
        <taxon>Eukaryota</taxon>
        <taxon>Fungi</taxon>
        <taxon>Dikarya</taxon>
        <taxon>Ascomycota</taxon>
        <taxon>Pezizomycotina</taxon>
        <taxon>Eurotiomycetes</taxon>
        <taxon>Eurotiomycetidae</taxon>
        <taxon>Eurotiales</taxon>
        <taxon>Aspergillaceae</taxon>
        <taxon>Penicillium</taxon>
    </lineage>
</organism>
<dbReference type="EMBL" id="JAPMSZ010000010">
    <property type="protein sequence ID" value="KAJ5086607.1"/>
    <property type="molecule type" value="Genomic_DNA"/>
</dbReference>
<feature type="non-terminal residue" evidence="1">
    <location>
        <position position="1"/>
    </location>
</feature>
<dbReference type="Gene3D" id="3.30.200.20">
    <property type="entry name" value="Phosphorylase Kinase, domain 1"/>
    <property type="match status" value="1"/>
</dbReference>
<keyword evidence="2" id="KW-1185">Reference proteome</keyword>
<name>A0A9W9ERF0_9EURO</name>
<dbReference type="AlphaFoldDB" id="A0A9W9ERF0"/>
<dbReference type="SUPFAM" id="SSF56112">
    <property type="entry name" value="Protein kinase-like (PK-like)"/>
    <property type="match status" value="1"/>
</dbReference>
<evidence type="ECO:0000313" key="2">
    <source>
        <dbReference type="Proteomes" id="UP001141434"/>
    </source>
</evidence>
<dbReference type="Gene3D" id="1.10.510.10">
    <property type="entry name" value="Transferase(Phosphotransferase) domain 1"/>
    <property type="match status" value="1"/>
</dbReference>
<protein>
    <submittedName>
        <fullName evidence="1">Kinase-like domain-containing protein</fullName>
    </submittedName>
</protein>
<comment type="caution">
    <text evidence="1">The sequence shown here is derived from an EMBL/GenBank/DDBJ whole genome shotgun (WGS) entry which is preliminary data.</text>
</comment>
<evidence type="ECO:0000313" key="1">
    <source>
        <dbReference type="EMBL" id="KAJ5086607.1"/>
    </source>
</evidence>
<reference evidence="1" key="1">
    <citation type="submission" date="2022-11" db="EMBL/GenBank/DDBJ databases">
        <authorList>
            <person name="Petersen C."/>
        </authorList>
    </citation>
    <scope>NUCLEOTIDE SEQUENCE</scope>
    <source>
        <strain evidence="1">IBT 34128</strain>
    </source>
</reference>
<accession>A0A9W9ERF0</accession>
<sequence>SSDDAPSNTSTLDATLVSTSRFASAVFLSTQCPSQLNRKTGGGKAAMILARSLFPGENWRCLSFEVPSDWKVGIWGVFHRVARQRSPHIYVTLKIDERDSAHGKREAQIYNHLKGVKSSHIGVILIRTVLDGFQIPSADGSHSHQCLVHPPLAVSLLELRNRTKAKVFPDSLLKPALIHILLALDFLHTEAHVIHTGMLLLVIVSLIY</sequence>
<dbReference type="GO" id="GO:0016301">
    <property type="term" value="F:kinase activity"/>
    <property type="evidence" value="ECO:0007669"/>
    <property type="project" value="UniProtKB-KW"/>
</dbReference>
<dbReference type="OrthoDB" id="5979581at2759"/>
<gene>
    <name evidence="1" type="ORF">NUU61_007914</name>
</gene>